<dbReference type="PATRIC" id="fig|693216.3.peg.1328"/>
<dbReference type="SUPFAM" id="SSF52540">
    <property type="entry name" value="P-loop containing nucleoside triphosphate hydrolases"/>
    <property type="match status" value="2"/>
</dbReference>
<sequence>MTWSTACALSSTTPTTRCVRGCRSRCVSRMRRRMETANDSIVLDGLVKRFPGLDKPAVAPLSVTIRAGSVTGLVGPDGAGKTTLMRILAGLMRQDEGRVQVLGLDPIAQENALHAELGYMPQKFGLYEDLTVQENLNLYADLRSVTGAARQETFARLLEFTALGPFTGRLAGKLSGGMKQKLGLACTLVGQPKVLLLDEPGVGVDPISRRELWEMVHALAGDGMLILWSTSYLDEAEQCRDVLLMNEGELLYQGAPQALTEKMAGRSLLLRPDNGDNRALLREVMQRPDVGDATIQGAAVRVILKEGSDADALRALPGATLRETAPRFEDAFIDLAGGAALRESPLGAILHDIPGSRDDVVIEARELTKTFGDFTATDHVNFTVQRGEIFGLLGPNGAGKSTTFKMMCGLLKPSDGQALVLGLDLKTDSGKARQRLGYMAQKFSLYGNLTVEQNLRFFSGVYGLRGRAQQEKMARMSEAFGLKSIASQPTDALPLGFKQRLALACALMHEPDILFLDEPTSGVDPLTRREFWRHINSMPEKGVTVMVTTHFMDEAEYCDRIGLVYHGKLIASGTPDDLKRQAARDAEDEPTMEEAFIRLIEAWDKEHSQ</sequence>
<keyword evidence="2 4" id="KW-0067">ATP-binding</keyword>
<dbReference type="KEGG" id="ctu:CTU_13930"/>
<dbReference type="GO" id="GO:0005524">
    <property type="term" value="F:ATP binding"/>
    <property type="evidence" value="ECO:0007669"/>
    <property type="project" value="UniProtKB-KW"/>
</dbReference>
<dbReference type="InterPro" id="IPR003439">
    <property type="entry name" value="ABC_transporter-like_ATP-bd"/>
</dbReference>
<reference evidence="5" key="2">
    <citation type="journal article" date="2011" name="J. Bacteriol.">
        <title>Complete genome sequence of Cronobacter turicensis LMG 23827, a food-borne pathogen causing deaths in neonates.</title>
        <authorList>
            <person name="Stephan R."/>
            <person name="Lehner A."/>
            <person name="Tischler P."/>
            <person name="Rattei T."/>
        </authorList>
    </citation>
    <scope>NUCLEOTIDE SEQUENCE [LARGE SCALE GENOMIC DNA]</scope>
    <source>
        <strain evidence="5">DSM 18703 / CCUG 55852 / LMG 23827 / z3032</strain>
    </source>
</reference>
<dbReference type="PANTHER" id="PTHR43038">
    <property type="entry name" value="ATP-BINDING CASSETTE, SUB-FAMILY H, MEMBER 1"/>
    <property type="match status" value="1"/>
</dbReference>
<name>C9XZG6_CROTZ</name>
<organism evidence="4 5">
    <name type="scientific">Cronobacter turicensis (strain DSM 18703 / CCUG 55852 / LMG 23827 / z3032)</name>
    <dbReference type="NCBI Taxonomy" id="693216"/>
    <lineage>
        <taxon>Bacteria</taxon>
        <taxon>Pseudomonadati</taxon>
        <taxon>Pseudomonadota</taxon>
        <taxon>Gammaproteobacteria</taxon>
        <taxon>Enterobacterales</taxon>
        <taxon>Enterobacteriaceae</taxon>
        <taxon>Cronobacter</taxon>
    </lineage>
</organism>
<dbReference type="EMBL" id="FN543093">
    <property type="protein sequence ID" value="CBA29393.1"/>
    <property type="molecule type" value="Genomic_DNA"/>
</dbReference>
<reference evidence="4 5" key="1">
    <citation type="journal article" date="2010" name="J. Bacteriol.">
        <title>Complete Genome Sequence of Cronobacter turicensis LMG 23827, a foodborne pathogen causing deaths in neonates.</title>
        <authorList>
            <person name="Stephan R."/>
            <person name="Lehner A."/>
            <person name="Tischler P."/>
            <person name="Rattei T."/>
        </authorList>
    </citation>
    <scope>NUCLEOTIDE SEQUENCE [LARGE SCALE GENOMIC DNA]</scope>
    <source>
        <strain evidence="5">DSM 18703 / CCUG 55852 / LMG 23827 / z3032</strain>
    </source>
</reference>
<dbReference type="HOGENOM" id="CLU_000604_83_0_6"/>
<dbReference type="PROSITE" id="PS50893">
    <property type="entry name" value="ABC_TRANSPORTER_2"/>
    <property type="match status" value="2"/>
</dbReference>
<dbReference type="Gene3D" id="3.40.50.300">
    <property type="entry name" value="P-loop containing nucleotide triphosphate hydrolases"/>
    <property type="match status" value="2"/>
</dbReference>
<dbReference type="InterPro" id="IPR003593">
    <property type="entry name" value="AAA+_ATPase"/>
</dbReference>
<feature type="domain" description="ABC transporter" evidence="3">
    <location>
        <begin position="362"/>
        <end position="591"/>
    </location>
</feature>
<dbReference type="GO" id="GO:0016887">
    <property type="term" value="F:ATP hydrolysis activity"/>
    <property type="evidence" value="ECO:0007669"/>
    <property type="project" value="InterPro"/>
</dbReference>
<evidence type="ECO:0000313" key="5">
    <source>
        <dbReference type="Proteomes" id="UP000002069"/>
    </source>
</evidence>
<dbReference type="CDD" id="cd03230">
    <property type="entry name" value="ABC_DR_subfamily_A"/>
    <property type="match status" value="2"/>
</dbReference>
<protein>
    <submittedName>
        <fullName evidence="4">Uncharacterized ABC transporter ATP-binding protein ybhF</fullName>
    </submittedName>
</protein>
<evidence type="ECO:0000313" key="4">
    <source>
        <dbReference type="EMBL" id="CBA29393.1"/>
    </source>
</evidence>
<proteinExistence type="predicted"/>
<evidence type="ECO:0000256" key="2">
    <source>
        <dbReference type="ARBA" id="ARBA00022840"/>
    </source>
</evidence>
<evidence type="ECO:0000256" key="1">
    <source>
        <dbReference type="ARBA" id="ARBA00022741"/>
    </source>
</evidence>
<dbReference type="AlphaFoldDB" id="C9XZG6"/>
<dbReference type="Proteomes" id="UP000002069">
    <property type="component" value="Chromosome"/>
</dbReference>
<dbReference type="PROSITE" id="PS00211">
    <property type="entry name" value="ABC_TRANSPORTER_1"/>
    <property type="match status" value="1"/>
</dbReference>
<gene>
    <name evidence="4" type="primary">ybhF</name>
    <name evidence="4" type="ordered locus">Ctu_13930</name>
</gene>
<feature type="domain" description="ABC transporter" evidence="3">
    <location>
        <begin position="41"/>
        <end position="272"/>
    </location>
</feature>
<evidence type="ECO:0000259" key="3">
    <source>
        <dbReference type="PROSITE" id="PS50893"/>
    </source>
</evidence>
<dbReference type="SMART" id="SM00382">
    <property type="entry name" value="AAA"/>
    <property type="match status" value="2"/>
</dbReference>
<accession>C9XZG6</accession>
<keyword evidence="1" id="KW-0547">Nucleotide-binding</keyword>
<dbReference type="PANTHER" id="PTHR43038:SF3">
    <property type="entry name" value="ABC TRANSPORTER G FAMILY MEMBER 20 ISOFORM X1"/>
    <property type="match status" value="1"/>
</dbReference>
<dbReference type="InterPro" id="IPR017871">
    <property type="entry name" value="ABC_transporter-like_CS"/>
</dbReference>
<keyword evidence="5" id="KW-1185">Reference proteome</keyword>
<dbReference type="InterPro" id="IPR027417">
    <property type="entry name" value="P-loop_NTPase"/>
</dbReference>
<dbReference type="Pfam" id="PF00005">
    <property type="entry name" value="ABC_tran"/>
    <property type="match status" value="2"/>
</dbReference>